<keyword evidence="5" id="KW-0460">Magnesium</keyword>
<evidence type="ECO:0000256" key="2">
    <source>
        <dbReference type="ARBA" id="ARBA00006739"/>
    </source>
</evidence>
<comment type="caution">
    <text evidence="11">The sequence shown here is derived from an EMBL/GenBank/DDBJ whole genome shotgun (WGS) entry which is preliminary data.</text>
</comment>
<comment type="catalytic activity">
    <reaction evidence="9">
        <text>an NDP-alpha-D-glucose + (2R)-3-phosphoglycerate = (2R)-2-O-(alpha-D-glucopyranosyl)-3-phospho-glycerate + a ribonucleoside 5'-diphosphate + H(+)</text>
        <dbReference type="Rhea" id="RHEA:47244"/>
        <dbReference type="ChEBI" id="CHEBI:15378"/>
        <dbReference type="ChEBI" id="CHEBI:57930"/>
        <dbReference type="ChEBI" id="CHEBI:58272"/>
        <dbReference type="ChEBI" id="CHEBI:62600"/>
        <dbReference type="ChEBI" id="CHEBI:76533"/>
        <dbReference type="EC" id="2.4.1.266"/>
    </reaction>
    <physiologicalReaction direction="left-to-right" evidence="9">
        <dbReference type="Rhea" id="RHEA:47245"/>
    </physiologicalReaction>
</comment>
<organism evidence="11 12">
    <name type="scientific">Candidatus Dormiibacter inghamiae</name>
    <dbReference type="NCBI Taxonomy" id="3127013"/>
    <lineage>
        <taxon>Bacteria</taxon>
        <taxon>Bacillati</taxon>
        <taxon>Candidatus Dormiibacterota</taxon>
        <taxon>Candidatus Dormibacteria</taxon>
        <taxon>Candidatus Dormibacterales</taxon>
        <taxon>Candidatus Dormibacteraceae</taxon>
        <taxon>Candidatus Dormiibacter</taxon>
    </lineage>
</organism>
<proteinExistence type="inferred from homology"/>
<evidence type="ECO:0000313" key="11">
    <source>
        <dbReference type="EMBL" id="MBJ7602909.1"/>
    </source>
</evidence>
<evidence type="ECO:0000259" key="10">
    <source>
        <dbReference type="Pfam" id="PF00535"/>
    </source>
</evidence>
<comment type="similarity">
    <text evidence="2">Belongs to the glycosyltransferase 2 family.</text>
</comment>
<comment type="cofactor">
    <cofactor evidence="1">
        <name>Mg(2+)</name>
        <dbReference type="ChEBI" id="CHEBI:18420"/>
    </cofactor>
</comment>
<evidence type="ECO:0000256" key="7">
    <source>
        <dbReference type="ARBA" id="ARBA00040894"/>
    </source>
</evidence>
<feature type="domain" description="Glycosyltransferase 2-like" evidence="10">
    <location>
        <begin position="326"/>
        <end position="450"/>
    </location>
</feature>
<evidence type="ECO:0000256" key="9">
    <source>
        <dbReference type="ARBA" id="ARBA00048997"/>
    </source>
</evidence>
<evidence type="ECO:0000313" key="12">
    <source>
        <dbReference type="Proteomes" id="UP000620075"/>
    </source>
</evidence>
<dbReference type="PANTHER" id="PTHR48090">
    <property type="entry name" value="UNDECAPRENYL-PHOSPHATE 4-DEOXY-4-FORMAMIDO-L-ARABINOSE TRANSFERASE-RELATED"/>
    <property type="match status" value="1"/>
</dbReference>
<dbReference type="AlphaFoldDB" id="A0A934KCG1"/>
<dbReference type="EMBL" id="JAEKNQ010000028">
    <property type="protein sequence ID" value="MBJ7602909.1"/>
    <property type="molecule type" value="Genomic_DNA"/>
</dbReference>
<gene>
    <name evidence="11" type="ORF">JF888_06925</name>
</gene>
<evidence type="ECO:0000256" key="3">
    <source>
        <dbReference type="ARBA" id="ARBA00022676"/>
    </source>
</evidence>
<dbReference type="Gene3D" id="3.40.50.12370">
    <property type="match status" value="1"/>
</dbReference>
<dbReference type="InterPro" id="IPR050256">
    <property type="entry name" value="Glycosyltransferase_2"/>
</dbReference>
<dbReference type="Pfam" id="PF00535">
    <property type="entry name" value="Glycos_transf_2"/>
    <property type="match status" value="1"/>
</dbReference>
<sequence>MADKRPRLLIPIIRESSAGELLGVAEAVLRGENGSGQMLGVVAHPFGRPVAENVTVARRYRALLRRISALQGRRHRTLGVQVRVANTVAQGIREAAYENSTDLIVMDWPDADVTMRASIADLLESPPSDLVLVRAAQPDSAAALGVLVPVRGGPSAQLALRVAAAIAAAWRQSLTVLHVRDGRHSPDRRERESHQFRQLVRESGHDCQVVEVDSRNPSEAIIAEGQKYGAVVLGAYAEVSRTHVVVGSRLARAVDALHGYVILTKSPQALPAISDSEAPTPLMLRRPQDISAVVDRWFAENTFHSREFRDVRRLVELKRRQGLTISLALPTLNEASTIREVVTVMKTSLMQRHPLLDEIVVVDSGSDDGTIDIVRSLGVPVYQHPQILSELGAFRGKGEALWKSLYQVRGDIVAWCDTDISNIHPQFVYGTVGPLLTDPRIGYVKGFYRRPLQFGGELRTAGGGRVTELAARPLLNLFYPELSGVVQPLSGEYAGRREVLERLPFFTGYGVEVGHLIDLLENFGLNTIAQTDLGVRIHRNQELLNLSKMAFAIMQVALKRLGDRHRMHLVEEVNRSMKLIHYANGPFFLEVVEIADHERPPMASIPEYEHSRRLLELLAGAEAEPSVTALVGQTS</sequence>
<evidence type="ECO:0000256" key="4">
    <source>
        <dbReference type="ARBA" id="ARBA00022679"/>
    </source>
</evidence>
<dbReference type="NCBIfam" id="NF010496">
    <property type="entry name" value="PRK13915.1"/>
    <property type="match status" value="1"/>
</dbReference>
<reference evidence="11 12" key="1">
    <citation type="submission" date="2020-10" db="EMBL/GenBank/DDBJ databases">
        <title>Ca. Dormibacterota MAGs.</title>
        <authorList>
            <person name="Montgomery K."/>
        </authorList>
    </citation>
    <scope>NUCLEOTIDE SEQUENCE [LARGE SCALE GENOMIC DNA]</scope>
    <source>
        <strain evidence="11">SC8811_S16_3</strain>
    </source>
</reference>
<dbReference type="EC" id="2.4.1.266" evidence="6"/>
<evidence type="ECO:0000256" key="6">
    <source>
        <dbReference type="ARBA" id="ARBA00039022"/>
    </source>
</evidence>
<evidence type="ECO:0000256" key="8">
    <source>
        <dbReference type="ARBA" id="ARBA00048689"/>
    </source>
</evidence>
<evidence type="ECO:0000256" key="1">
    <source>
        <dbReference type="ARBA" id="ARBA00001946"/>
    </source>
</evidence>
<dbReference type="InterPro" id="IPR029044">
    <property type="entry name" value="Nucleotide-diphossugar_trans"/>
</dbReference>
<dbReference type="SUPFAM" id="SSF53448">
    <property type="entry name" value="Nucleotide-diphospho-sugar transferases"/>
    <property type="match status" value="1"/>
</dbReference>
<keyword evidence="4 11" id="KW-0808">Transferase</keyword>
<dbReference type="Proteomes" id="UP000620075">
    <property type="component" value="Unassembled WGS sequence"/>
</dbReference>
<dbReference type="SUPFAM" id="SSF52402">
    <property type="entry name" value="Adenine nucleotide alpha hydrolases-like"/>
    <property type="match status" value="1"/>
</dbReference>
<dbReference type="GO" id="GO:0016757">
    <property type="term" value="F:glycosyltransferase activity"/>
    <property type="evidence" value="ECO:0007669"/>
    <property type="project" value="UniProtKB-KW"/>
</dbReference>
<evidence type="ECO:0000256" key="5">
    <source>
        <dbReference type="ARBA" id="ARBA00022842"/>
    </source>
</evidence>
<protein>
    <recommendedName>
        <fullName evidence="7">Glucosyl-3-phosphoglycerate synthase</fullName>
        <ecNumber evidence="6">2.4.1.266</ecNumber>
    </recommendedName>
</protein>
<dbReference type="Gene3D" id="3.90.550.10">
    <property type="entry name" value="Spore Coat Polysaccharide Biosynthesis Protein SpsA, Chain A"/>
    <property type="match status" value="1"/>
</dbReference>
<dbReference type="PANTHER" id="PTHR48090:SF10">
    <property type="entry name" value="GLUCOSYL-3-PHOSPHOGLYCERATE SYNTHASE"/>
    <property type="match status" value="1"/>
</dbReference>
<dbReference type="InterPro" id="IPR001173">
    <property type="entry name" value="Glyco_trans_2-like"/>
</dbReference>
<accession>A0A934KCG1</accession>
<comment type="catalytic activity">
    <reaction evidence="8">
        <text>(2R)-3-phosphoglycerate + UDP-alpha-D-glucose = (2R)-2-O-(alpha-D-glucopyranosyl)-3-phospho-glycerate + UDP + H(+)</text>
        <dbReference type="Rhea" id="RHEA:31319"/>
        <dbReference type="ChEBI" id="CHEBI:15378"/>
        <dbReference type="ChEBI" id="CHEBI:58223"/>
        <dbReference type="ChEBI" id="CHEBI:58272"/>
        <dbReference type="ChEBI" id="CHEBI:58885"/>
        <dbReference type="ChEBI" id="CHEBI:62600"/>
        <dbReference type="EC" id="2.4.1.266"/>
    </reaction>
    <physiologicalReaction direction="left-to-right" evidence="8">
        <dbReference type="Rhea" id="RHEA:31320"/>
    </physiologicalReaction>
</comment>
<dbReference type="RefSeq" id="WP_338178033.1">
    <property type="nucleotide sequence ID" value="NZ_JAEKNQ010000028.1"/>
</dbReference>
<name>A0A934KCG1_9BACT</name>
<keyword evidence="3 11" id="KW-0328">Glycosyltransferase</keyword>